<gene>
    <name evidence="1" type="ORF">KPSA1_06619</name>
</gene>
<name>A0A2V0QK18_PSESF</name>
<keyword evidence="1" id="KW-0648">Protein biosynthesis</keyword>
<reference evidence="1 2" key="1">
    <citation type="submission" date="2018-04" db="EMBL/GenBank/DDBJ databases">
        <title>Draft genome sequence of Pseudomonas syringae pv. actinidiae biovar 1 strains isolated from kiwifruit in Kagawa prefecture.</title>
        <authorList>
            <person name="Tabuchi M."/>
            <person name="Saito M."/>
            <person name="Fujiwara S."/>
            <person name="Sasa N."/>
            <person name="Akimitsu K."/>
            <person name="Gomi K."/>
            <person name="Konishi-Sugita S."/>
            <person name="Hamano K."/>
            <person name="Kataoka I."/>
        </authorList>
    </citation>
    <scope>NUCLEOTIDE SEQUENCE [LARGE SCALE GENOMIC DNA]</scope>
    <source>
        <strain evidence="1 2">MAFF212206</strain>
    </source>
</reference>
<proteinExistence type="predicted"/>
<dbReference type="Proteomes" id="UP000247480">
    <property type="component" value="Unassembled WGS sequence"/>
</dbReference>
<evidence type="ECO:0000313" key="2">
    <source>
        <dbReference type="Proteomes" id="UP000247480"/>
    </source>
</evidence>
<organism evidence="1 2">
    <name type="scientific">Pseudomonas syringae pv. actinidiae</name>
    <dbReference type="NCBI Taxonomy" id="103796"/>
    <lineage>
        <taxon>Bacteria</taxon>
        <taxon>Pseudomonadati</taxon>
        <taxon>Pseudomonadota</taxon>
        <taxon>Gammaproteobacteria</taxon>
        <taxon>Pseudomonadales</taxon>
        <taxon>Pseudomonadaceae</taxon>
        <taxon>Pseudomonas</taxon>
        <taxon>Pseudomonas syringae</taxon>
    </lineage>
</organism>
<dbReference type="AlphaFoldDB" id="A0A2V0QK18"/>
<dbReference type="GO" id="GO:0003743">
    <property type="term" value="F:translation initiation factor activity"/>
    <property type="evidence" value="ECO:0007669"/>
    <property type="project" value="UniProtKB-KW"/>
</dbReference>
<protein>
    <submittedName>
        <fullName evidence="1">Translation initiation factor IF-2</fullName>
    </submittedName>
</protein>
<keyword evidence="1" id="KW-0396">Initiation factor</keyword>
<dbReference type="EMBL" id="BGJZ01000342">
    <property type="protein sequence ID" value="GBH13137.1"/>
    <property type="molecule type" value="Genomic_DNA"/>
</dbReference>
<sequence length="90" mass="10351">MTAHTRIAAAFQKLAEFFNDQRLVIDHQNFWDQVVIHMRLHAVKAGKPGPLSIQQKHDQALFAYATLRERDVSTVVVLSDYVHSIIFSFD</sequence>
<accession>A0A2V0QK18</accession>
<evidence type="ECO:0000313" key="1">
    <source>
        <dbReference type="EMBL" id="GBH13137.1"/>
    </source>
</evidence>
<comment type="caution">
    <text evidence="1">The sequence shown here is derived from an EMBL/GenBank/DDBJ whole genome shotgun (WGS) entry which is preliminary data.</text>
</comment>